<feature type="non-terminal residue" evidence="2">
    <location>
        <position position="1"/>
    </location>
</feature>
<accession>A0A9X7JI35</accession>
<evidence type="ECO:0000313" key="3">
    <source>
        <dbReference type="Proteomes" id="UP000242427"/>
    </source>
</evidence>
<dbReference type="GO" id="GO:0008818">
    <property type="term" value="F:cobalamin 5'-phosphate synthase activity"/>
    <property type="evidence" value="ECO:0007669"/>
    <property type="project" value="InterPro"/>
</dbReference>
<keyword evidence="1" id="KW-0732">Signal</keyword>
<dbReference type="EMBL" id="PXWG01000256">
    <property type="protein sequence ID" value="PSJ24088.1"/>
    <property type="molecule type" value="Genomic_DNA"/>
</dbReference>
<dbReference type="RefSeq" id="WP_189383283.1">
    <property type="nucleotide sequence ID" value="NZ_PXWG01000256.1"/>
</dbReference>
<dbReference type="InterPro" id="IPR003805">
    <property type="entry name" value="CobS"/>
</dbReference>
<evidence type="ECO:0000256" key="1">
    <source>
        <dbReference type="SAM" id="SignalP"/>
    </source>
</evidence>
<comment type="caution">
    <text evidence="2">The sequence shown here is derived from an EMBL/GenBank/DDBJ whole genome shotgun (WGS) entry which is preliminary data.</text>
</comment>
<dbReference type="AlphaFoldDB" id="A0A9X7JI35"/>
<organism evidence="2 3">
    <name type="scientific">Streptosporangium nondiastaticum</name>
    <dbReference type="NCBI Taxonomy" id="35764"/>
    <lineage>
        <taxon>Bacteria</taxon>
        <taxon>Bacillati</taxon>
        <taxon>Actinomycetota</taxon>
        <taxon>Actinomycetes</taxon>
        <taxon>Streptosporangiales</taxon>
        <taxon>Streptosporangiaceae</taxon>
        <taxon>Streptosporangium</taxon>
    </lineage>
</organism>
<dbReference type="Proteomes" id="UP000242427">
    <property type="component" value="Unassembled WGS sequence"/>
</dbReference>
<dbReference type="GO" id="GO:0051073">
    <property type="term" value="F:adenosylcobinamide-GDP ribazoletransferase activity"/>
    <property type="evidence" value="ECO:0007669"/>
    <property type="project" value="InterPro"/>
</dbReference>
<feature type="chain" id="PRO_5040944880" evidence="1">
    <location>
        <begin position="17"/>
        <end position="88"/>
    </location>
</feature>
<keyword evidence="3" id="KW-1185">Reference proteome</keyword>
<dbReference type="Pfam" id="PF02654">
    <property type="entry name" value="CobS"/>
    <property type="match status" value="1"/>
</dbReference>
<reference evidence="2 3" key="1">
    <citation type="submission" date="2018-03" db="EMBL/GenBank/DDBJ databases">
        <title>Chitinolytic properties of Streptosporangium nondiastaticum TBG75A20.</title>
        <authorList>
            <person name="Gayathri V."/>
            <person name="Shiburaj S."/>
        </authorList>
    </citation>
    <scope>NUCLEOTIDE SEQUENCE [LARGE SCALE GENOMIC DNA]</scope>
    <source>
        <strain evidence="2 3">TBG75A20</strain>
    </source>
</reference>
<sequence length="88" mass="8430">LGAAVAGAVPSSGALAASLLVAASCAAWGAFLGPYGPLRTAAAAAAALLCAELLLRRCVRRFGGVTGDVFGALAETATTTALVALTLA</sequence>
<name>A0A9X7JI35_9ACTN</name>
<proteinExistence type="predicted"/>
<gene>
    <name evidence="2" type="ORF">B7P34_35305</name>
</gene>
<protein>
    <submittedName>
        <fullName evidence="2">Adenosylcobinamide-GDP ribazoletransferase</fullName>
    </submittedName>
</protein>
<feature type="signal peptide" evidence="1">
    <location>
        <begin position="1"/>
        <end position="16"/>
    </location>
</feature>
<evidence type="ECO:0000313" key="2">
    <source>
        <dbReference type="EMBL" id="PSJ24088.1"/>
    </source>
</evidence>